<comment type="similarity">
    <text evidence="2 7">Belongs to the cytochrome P450 family.</text>
</comment>
<dbReference type="PROSITE" id="PS00086">
    <property type="entry name" value="CYTOCHROME_P450"/>
    <property type="match status" value="1"/>
</dbReference>
<evidence type="ECO:0000313" key="9">
    <source>
        <dbReference type="Proteomes" id="UP000469558"/>
    </source>
</evidence>
<evidence type="ECO:0000256" key="4">
    <source>
        <dbReference type="ARBA" id="ARBA00023002"/>
    </source>
</evidence>
<evidence type="ECO:0000256" key="6">
    <source>
        <dbReference type="ARBA" id="ARBA00023033"/>
    </source>
</evidence>
<dbReference type="PANTHER" id="PTHR24287">
    <property type="entry name" value="P450, PUTATIVE (EUROFUNG)-RELATED"/>
    <property type="match status" value="1"/>
</dbReference>
<evidence type="ECO:0000256" key="7">
    <source>
        <dbReference type="RuleBase" id="RU000461"/>
    </source>
</evidence>
<dbReference type="InterPro" id="IPR017972">
    <property type="entry name" value="Cyt_P450_CS"/>
</dbReference>
<dbReference type="GO" id="GO:0016712">
    <property type="term" value="F:oxidoreductase activity, acting on paired donors, with incorporation or reduction of molecular oxygen, reduced flavin or flavoprotein as one donor, and incorporation of one atom of oxygen"/>
    <property type="evidence" value="ECO:0007669"/>
    <property type="project" value="InterPro"/>
</dbReference>
<dbReference type="PRINTS" id="PR00385">
    <property type="entry name" value="P450"/>
</dbReference>
<name>A0A8T9CCB4_9HELO</name>
<dbReference type="Pfam" id="PF00067">
    <property type="entry name" value="p450"/>
    <property type="match status" value="1"/>
</dbReference>
<dbReference type="InterPro" id="IPR047146">
    <property type="entry name" value="Cyt_P450_E_CYP52_fungi"/>
</dbReference>
<comment type="cofactor">
    <cofactor evidence="1">
        <name>heme</name>
        <dbReference type="ChEBI" id="CHEBI:30413"/>
    </cofactor>
</comment>
<evidence type="ECO:0000256" key="1">
    <source>
        <dbReference type="ARBA" id="ARBA00001971"/>
    </source>
</evidence>
<reference evidence="8 9" key="1">
    <citation type="submission" date="2018-05" db="EMBL/GenBank/DDBJ databases">
        <title>Genome sequencing and assembly of the regulated plant pathogen Lachnellula willkommii and related sister species for the development of diagnostic species identification markers.</title>
        <authorList>
            <person name="Giroux E."/>
            <person name="Bilodeau G."/>
        </authorList>
    </citation>
    <scope>NUCLEOTIDE SEQUENCE [LARGE SCALE GENOMIC DNA]</scope>
    <source>
        <strain evidence="8 9">CBS 268.59</strain>
    </source>
</reference>
<dbReference type="OrthoDB" id="1470350at2759"/>
<dbReference type="GO" id="GO:0020037">
    <property type="term" value="F:heme binding"/>
    <property type="evidence" value="ECO:0007669"/>
    <property type="project" value="InterPro"/>
</dbReference>
<dbReference type="EMBL" id="QGMK01000492">
    <property type="protein sequence ID" value="TVY81374.1"/>
    <property type="molecule type" value="Genomic_DNA"/>
</dbReference>
<dbReference type="PANTHER" id="PTHR24287:SF17">
    <property type="entry name" value="P450, PUTATIVE (EUROFUNG)-RELATED"/>
    <property type="match status" value="1"/>
</dbReference>
<dbReference type="Gene3D" id="1.10.630.10">
    <property type="entry name" value="Cytochrome P450"/>
    <property type="match status" value="1"/>
</dbReference>
<gene>
    <name evidence="8" type="primary">lepH_1</name>
    <name evidence="8" type="ORF">LSUE1_G003860</name>
</gene>
<keyword evidence="9" id="KW-1185">Reference proteome</keyword>
<dbReference type="GO" id="GO:0005506">
    <property type="term" value="F:iron ion binding"/>
    <property type="evidence" value="ECO:0007669"/>
    <property type="project" value="InterPro"/>
</dbReference>
<keyword evidence="6 7" id="KW-0503">Monooxygenase</keyword>
<dbReference type="SUPFAM" id="SSF48264">
    <property type="entry name" value="Cytochrome P450"/>
    <property type="match status" value="1"/>
</dbReference>
<evidence type="ECO:0000313" key="8">
    <source>
        <dbReference type="EMBL" id="TVY81374.1"/>
    </source>
</evidence>
<keyword evidence="4 7" id="KW-0560">Oxidoreductase</keyword>
<proteinExistence type="inferred from homology"/>
<evidence type="ECO:0000256" key="3">
    <source>
        <dbReference type="ARBA" id="ARBA00022723"/>
    </source>
</evidence>
<evidence type="ECO:0000256" key="5">
    <source>
        <dbReference type="ARBA" id="ARBA00023004"/>
    </source>
</evidence>
<keyword evidence="3 7" id="KW-0479">Metal-binding</keyword>
<keyword evidence="7" id="KW-0349">Heme</keyword>
<accession>A0A8T9CCB4</accession>
<comment type="caution">
    <text evidence="8">The sequence shown here is derived from an EMBL/GenBank/DDBJ whole genome shotgun (WGS) entry which is preliminary data.</text>
</comment>
<keyword evidence="5 7" id="KW-0408">Iron</keyword>
<dbReference type="InterPro" id="IPR036396">
    <property type="entry name" value="Cyt_P450_sf"/>
</dbReference>
<dbReference type="InterPro" id="IPR002974">
    <property type="entry name" value="Cyt_P450_E_CYP52_ascomycetes"/>
</dbReference>
<sequence>MEQIFIYLSLLLLSFIVYFAGFRKLSTTPSTPSNCRDPPELAQYDPVFGFHHFWRSIQLRSQHKTLESLLYWNKLYGRTFKARSLGKLIFYISHPENVKAIFGASWRYWATGRCVAMEPFCSRGFVTTDGDEWRTHRALLAPTLNEANTIHLESLNAAYNRFLADIPDAVEVDLAPIFEELFLDLSLQFLLGKKLSVVRSTESPVNMERFQKAFNASQFWMGLRLAFGGIGRMASVFSKNWKESISTVHSFVDFYVTLSVAELSQKESDIIEGKRPAQQPTESSLVSSLIAQRVPRDGIRSQVIQGMLVTQDTTGIVLSNTIFLLSRAPLIWKRLREEIAALGPFENWTAIDLKRSKLLQNIIQESLRIHPLFATNSRVAVKDTILPTGGGSDGLSPVLIPSGSKVNVCYHTMHHQSSVFGEEVELFNPDRWHTISPSAWEFLPFSHGPRGCAGRYRALTEASYVIARLAVQFERMESRDRRPWTEDLKLVVKNLYGCQAALHAANGAVKEK</sequence>
<protein>
    <submittedName>
        <fullName evidence="8">Cytochrome P450 monooxygenase lepH</fullName>
    </submittedName>
</protein>
<dbReference type="PRINTS" id="PR01239">
    <property type="entry name" value="EP450IICYP52"/>
</dbReference>
<dbReference type="InterPro" id="IPR001128">
    <property type="entry name" value="Cyt_P450"/>
</dbReference>
<evidence type="ECO:0000256" key="2">
    <source>
        <dbReference type="ARBA" id="ARBA00010617"/>
    </source>
</evidence>
<dbReference type="Proteomes" id="UP000469558">
    <property type="component" value="Unassembled WGS sequence"/>
</dbReference>
<dbReference type="AlphaFoldDB" id="A0A8T9CCB4"/>
<organism evidence="8 9">
    <name type="scientific">Lachnellula suecica</name>
    <dbReference type="NCBI Taxonomy" id="602035"/>
    <lineage>
        <taxon>Eukaryota</taxon>
        <taxon>Fungi</taxon>
        <taxon>Dikarya</taxon>
        <taxon>Ascomycota</taxon>
        <taxon>Pezizomycotina</taxon>
        <taxon>Leotiomycetes</taxon>
        <taxon>Helotiales</taxon>
        <taxon>Lachnaceae</taxon>
        <taxon>Lachnellula</taxon>
    </lineage>
</organism>